<keyword evidence="2" id="KW-0812">Transmembrane</keyword>
<gene>
    <name evidence="3" type="ORF">FE784_31805</name>
</gene>
<dbReference type="RefSeq" id="WP_139606297.1">
    <property type="nucleotide sequence ID" value="NZ_VDCQ01000064.1"/>
</dbReference>
<feature type="compositionally biased region" description="Basic and acidic residues" evidence="1">
    <location>
        <begin position="60"/>
        <end position="70"/>
    </location>
</feature>
<feature type="transmembrane region" description="Helical" evidence="2">
    <location>
        <begin position="20"/>
        <end position="38"/>
    </location>
</feature>
<keyword evidence="2" id="KW-1133">Transmembrane helix</keyword>
<sequence length="241" mass="26673">MDKEPERPDSSRRPTRIARVGVIVLTAGIVGVLLLVAACSEQSQPAEEAASASNGLPKQAADKKIEQQQGREEQLNEGLYLVKNGRDVGKGPVSAMYTTVGGVRLGDTQEQVLALLGEPSERSQARSTPYPLWHYMDQDLYIMFYRNGENESAGGVISVRLGGRSTLKLNDRRSAPSIAIGDGLDRVLELYRPIGGTPDEGAVRNFWVRGEDRAQTGLYKPSVHVLHERRTYYEYFIGKRR</sequence>
<feature type="region of interest" description="Disordered" evidence="1">
    <location>
        <begin position="48"/>
        <end position="70"/>
    </location>
</feature>
<dbReference type="AlphaFoldDB" id="A0A5C4SZC9"/>
<keyword evidence="2" id="KW-0472">Membrane</keyword>
<protein>
    <submittedName>
        <fullName evidence="3">Uncharacterized protein</fullName>
    </submittedName>
</protein>
<comment type="caution">
    <text evidence="3">The sequence shown here is derived from an EMBL/GenBank/DDBJ whole genome shotgun (WGS) entry which is preliminary data.</text>
</comment>
<evidence type="ECO:0000313" key="4">
    <source>
        <dbReference type="Proteomes" id="UP000307943"/>
    </source>
</evidence>
<proteinExistence type="predicted"/>
<dbReference type="OrthoDB" id="2679179at2"/>
<keyword evidence="4" id="KW-1185">Reference proteome</keyword>
<name>A0A5C4SZC9_9BACL</name>
<evidence type="ECO:0000256" key="2">
    <source>
        <dbReference type="SAM" id="Phobius"/>
    </source>
</evidence>
<organism evidence="3 4">
    <name type="scientific">Paenibacillus hemerocallicola</name>
    <dbReference type="NCBI Taxonomy" id="1172614"/>
    <lineage>
        <taxon>Bacteria</taxon>
        <taxon>Bacillati</taxon>
        <taxon>Bacillota</taxon>
        <taxon>Bacilli</taxon>
        <taxon>Bacillales</taxon>
        <taxon>Paenibacillaceae</taxon>
        <taxon>Paenibacillus</taxon>
    </lineage>
</organism>
<dbReference type="Proteomes" id="UP000307943">
    <property type="component" value="Unassembled WGS sequence"/>
</dbReference>
<accession>A0A5C4SZC9</accession>
<evidence type="ECO:0000313" key="3">
    <source>
        <dbReference type="EMBL" id="TNJ62144.1"/>
    </source>
</evidence>
<evidence type="ECO:0000256" key="1">
    <source>
        <dbReference type="SAM" id="MobiDB-lite"/>
    </source>
</evidence>
<reference evidence="3 4" key="1">
    <citation type="submission" date="2019-05" db="EMBL/GenBank/DDBJ databases">
        <title>We sequenced the genome of Paenibacillus hemerocallicola KCTC 33185 for further insight into its adaptation and study the phylogeny of Paenibacillus.</title>
        <authorList>
            <person name="Narsing Rao M.P."/>
        </authorList>
    </citation>
    <scope>NUCLEOTIDE SEQUENCE [LARGE SCALE GENOMIC DNA]</scope>
    <source>
        <strain evidence="3 4">KCTC 33185</strain>
    </source>
</reference>
<dbReference type="EMBL" id="VDCQ01000064">
    <property type="protein sequence ID" value="TNJ62144.1"/>
    <property type="molecule type" value="Genomic_DNA"/>
</dbReference>